<dbReference type="EMBL" id="CADCXV010001338">
    <property type="protein sequence ID" value="CAB0043734.1"/>
    <property type="molecule type" value="Genomic_DNA"/>
</dbReference>
<dbReference type="Proteomes" id="UP000479190">
    <property type="component" value="Unassembled WGS sequence"/>
</dbReference>
<proteinExistence type="predicted"/>
<evidence type="ECO:0000313" key="3">
    <source>
        <dbReference type="Proteomes" id="UP000479190"/>
    </source>
</evidence>
<organism evidence="2 3">
    <name type="scientific">Trichogramma brassicae</name>
    <dbReference type="NCBI Taxonomy" id="86971"/>
    <lineage>
        <taxon>Eukaryota</taxon>
        <taxon>Metazoa</taxon>
        <taxon>Ecdysozoa</taxon>
        <taxon>Arthropoda</taxon>
        <taxon>Hexapoda</taxon>
        <taxon>Insecta</taxon>
        <taxon>Pterygota</taxon>
        <taxon>Neoptera</taxon>
        <taxon>Endopterygota</taxon>
        <taxon>Hymenoptera</taxon>
        <taxon>Apocrita</taxon>
        <taxon>Proctotrupomorpha</taxon>
        <taxon>Chalcidoidea</taxon>
        <taxon>Trichogrammatidae</taxon>
        <taxon>Trichogramma</taxon>
    </lineage>
</organism>
<keyword evidence="1" id="KW-0472">Membrane</keyword>
<gene>
    <name evidence="2" type="ORF">TBRA_LOCUS15322</name>
</gene>
<evidence type="ECO:0000313" key="2">
    <source>
        <dbReference type="EMBL" id="CAB0043734.1"/>
    </source>
</evidence>
<name>A0A6H5J180_9HYME</name>
<keyword evidence="3" id="KW-1185">Reference proteome</keyword>
<sequence length="111" mass="12736">MPDVLNPNPIELCEIFNSKRAWSFRAPSAGVSYSWALQLVAATAALATLAARRVYLFIIYIYTYRRACALGSTRSPKGGNLKLMVYSRARAWSYIRTKRDRERERENLTQD</sequence>
<dbReference type="AlphaFoldDB" id="A0A6H5J180"/>
<keyword evidence="1" id="KW-0812">Transmembrane</keyword>
<reference evidence="2 3" key="1">
    <citation type="submission" date="2020-02" db="EMBL/GenBank/DDBJ databases">
        <authorList>
            <person name="Ferguson B K."/>
        </authorList>
    </citation>
    <scope>NUCLEOTIDE SEQUENCE [LARGE SCALE GENOMIC DNA]</scope>
</reference>
<accession>A0A6H5J180</accession>
<evidence type="ECO:0000256" key="1">
    <source>
        <dbReference type="SAM" id="Phobius"/>
    </source>
</evidence>
<protein>
    <submittedName>
        <fullName evidence="2">Uncharacterized protein</fullName>
    </submittedName>
</protein>
<keyword evidence="1" id="KW-1133">Transmembrane helix</keyword>
<feature type="transmembrane region" description="Helical" evidence="1">
    <location>
        <begin position="35"/>
        <end position="62"/>
    </location>
</feature>